<dbReference type="AlphaFoldDB" id="A0A5A7PJ63"/>
<protein>
    <submittedName>
        <fullName evidence="2">Chromodomain helicase DNA binding protein</fullName>
    </submittedName>
</protein>
<name>A0A5A7PJ63_STRAF</name>
<proteinExistence type="predicted"/>
<gene>
    <name evidence="2" type="ORF">STAS_08762</name>
</gene>
<sequence length="135" mass="15022">MESSIASFHKEIEKLNKMQSKCDKVSSVKQKLCCHPFMLEGVEPEDPHEFNKQFREASGKFQLLDKMMVKLKEQDIDSEDDIGHKVTYVKHSSSVASDPPSVVQLPQVGTISPGESSSNGATFDVEMKDSSSIFP</sequence>
<dbReference type="OrthoDB" id="1738433at2759"/>
<reference evidence="3" key="1">
    <citation type="journal article" date="2019" name="Curr. Biol.">
        <title>Genome Sequence of Striga asiatica Provides Insight into the Evolution of Plant Parasitism.</title>
        <authorList>
            <person name="Yoshida S."/>
            <person name="Kim S."/>
            <person name="Wafula E.K."/>
            <person name="Tanskanen J."/>
            <person name="Kim Y.M."/>
            <person name="Honaas L."/>
            <person name="Yang Z."/>
            <person name="Spallek T."/>
            <person name="Conn C.E."/>
            <person name="Ichihashi Y."/>
            <person name="Cheong K."/>
            <person name="Cui S."/>
            <person name="Der J.P."/>
            <person name="Gundlach H."/>
            <person name="Jiao Y."/>
            <person name="Hori C."/>
            <person name="Ishida J.K."/>
            <person name="Kasahara H."/>
            <person name="Kiba T."/>
            <person name="Kim M.S."/>
            <person name="Koo N."/>
            <person name="Laohavisit A."/>
            <person name="Lee Y.H."/>
            <person name="Lumba S."/>
            <person name="McCourt P."/>
            <person name="Mortimer J.C."/>
            <person name="Mutuku J.M."/>
            <person name="Nomura T."/>
            <person name="Sasaki-Sekimoto Y."/>
            <person name="Seto Y."/>
            <person name="Wang Y."/>
            <person name="Wakatake T."/>
            <person name="Sakakibara H."/>
            <person name="Demura T."/>
            <person name="Yamaguchi S."/>
            <person name="Yoneyama K."/>
            <person name="Manabe R.I."/>
            <person name="Nelson D.C."/>
            <person name="Schulman A.H."/>
            <person name="Timko M.P."/>
            <person name="dePamphilis C.W."/>
            <person name="Choi D."/>
            <person name="Shirasu K."/>
        </authorList>
    </citation>
    <scope>NUCLEOTIDE SEQUENCE [LARGE SCALE GENOMIC DNA]</scope>
    <source>
        <strain evidence="3">cv. UVA1</strain>
    </source>
</reference>
<feature type="compositionally biased region" description="Low complexity" evidence="1">
    <location>
        <begin position="93"/>
        <end position="103"/>
    </location>
</feature>
<evidence type="ECO:0000313" key="2">
    <source>
        <dbReference type="EMBL" id="GER32681.1"/>
    </source>
</evidence>
<evidence type="ECO:0000256" key="1">
    <source>
        <dbReference type="SAM" id="MobiDB-lite"/>
    </source>
</evidence>
<feature type="region of interest" description="Disordered" evidence="1">
    <location>
        <begin position="93"/>
        <end position="135"/>
    </location>
</feature>
<dbReference type="EMBL" id="BKCP01004627">
    <property type="protein sequence ID" value="GER32681.1"/>
    <property type="molecule type" value="Genomic_DNA"/>
</dbReference>
<feature type="compositionally biased region" description="Polar residues" evidence="1">
    <location>
        <begin position="107"/>
        <end position="121"/>
    </location>
</feature>
<dbReference type="InterPro" id="IPR027417">
    <property type="entry name" value="P-loop_NTPase"/>
</dbReference>
<organism evidence="2 3">
    <name type="scientific">Striga asiatica</name>
    <name type="common">Asiatic witchweed</name>
    <name type="synonym">Buchnera asiatica</name>
    <dbReference type="NCBI Taxonomy" id="4170"/>
    <lineage>
        <taxon>Eukaryota</taxon>
        <taxon>Viridiplantae</taxon>
        <taxon>Streptophyta</taxon>
        <taxon>Embryophyta</taxon>
        <taxon>Tracheophyta</taxon>
        <taxon>Spermatophyta</taxon>
        <taxon>Magnoliopsida</taxon>
        <taxon>eudicotyledons</taxon>
        <taxon>Gunneridae</taxon>
        <taxon>Pentapetalae</taxon>
        <taxon>asterids</taxon>
        <taxon>lamiids</taxon>
        <taxon>Lamiales</taxon>
        <taxon>Orobanchaceae</taxon>
        <taxon>Buchnereae</taxon>
        <taxon>Striga</taxon>
    </lineage>
</organism>
<dbReference type="Proteomes" id="UP000325081">
    <property type="component" value="Unassembled WGS sequence"/>
</dbReference>
<accession>A0A5A7PJ63</accession>
<dbReference type="Gene3D" id="3.40.50.300">
    <property type="entry name" value="P-loop containing nucleotide triphosphate hydrolases"/>
    <property type="match status" value="1"/>
</dbReference>
<comment type="caution">
    <text evidence="2">The sequence shown here is derived from an EMBL/GenBank/DDBJ whole genome shotgun (WGS) entry which is preliminary data.</text>
</comment>
<keyword evidence="3" id="KW-1185">Reference proteome</keyword>
<evidence type="ECO:0000313" key="3">
    <source>
        <dbReference type="Proteomes" id="UP000325081"/>
    </source>
</evidence>